<accession>A0ABU9YDK4</accession>
<reference evidence="2 3" key="1">
    <citation type="submission" date="2024-03" db="EMBL/GenBank/DDBJ databases">
        <title>High-quality draft genome sequencing of Tistrella sp. BH-R2-4.</title>
        <authorList>
            <person name="Dong C."/>
        </authorList>
    </citation>
    <scope>NUCLEOTIDE SEQUENCE [LARGE SCALE GENOMIC DNA]</scope>
    <source>
        <strain evidence="2 3">BH-R2-4</strain>
    </source>
</reference>
<dbReference type="EMBL" id="JBBKTW010000001">
    <property type="protein sequence ID" value="MEN2986796.1"/>
    <property type="molecule type" value="Genomic_DNA"/>
</dbReference>
<dbReference type="InterPro" id="IPR001453">
    <property type="entry name" value="MoaB/Mog_dom"/>
</dbReference>
<protein>
    <submittedName>
        <fullName evidence="2">Molybdopterin-binding protein</fullName>
    </submittedName>
</protein>
<dbReference type="Pfam" id="PF00994">
    <property type="entry name" value="MoCF_biosynth"/>
    <property type="match status" value="1"/>
</dbReference>
<comment type="caution">
    <text evidence="2">The sequence shown here is derived from an EMBL/GenBank/DDBJ whole genome shotgun (WGS) entry which is preliminary data.</text>
</comment>
<dbReference type="Proteomes" id="UP001413721">
    <property type="component" value="Unassembled WGS sequence"/>
</dbReference>
<feature type="domain" description="MoaB/Mog" evidence="1">
    <location>
        <begin position="21"/>
        <end position="182"/>
    </location>
</feature>
<proteinExistence type="predicted"/>
<dbReference type="CDD" id="cd00885">
    <property type="entry name" value="cinA"/>
    <property type="match status" value="1"/>
</dbReference>
<dbReference type="Gene3D" id="3.40.980.10">
    <property type="entry name" value="MoaB/Mog-like domain"/>
    <property type="match status" value="1"/>
</dbReference>
<dbReference type="RefSeq" id="WP_345936575.1">
    <property type="nucleotide sequence ID" value="NZ_JBBKTW010000001.1"/>
</dbReference>
<dbReference type="InterPro" id="IPR036425">
    <property type="entry name" value="MoaB/Mog-like_dom_sf"/>
</dbReference>
<dbReference type="SMART" id="SM00852">
    <property type="entry name" value="MoCF_biosynth"/>
    <property type="match status" value="1"/>
</dbReference>
<evidence type="ECO:0000313" key="3">
    <source>
        <dbReference type="Proteomes" id="UP001413721"/>
    </source>
</evidence>
<gene>
    <name evidence="2" type="ORF">WG926_00665</name>
</gene>
<dbReference type="PANTHER" id="PTHR13939">
    <property type="entry name" value="NICOTINAMIDE-NUCLEOTIDE AMIDOHYDROLASE PNCC"/>
    <property type="match status" value="1"/>
</dbReference>
<keyword evidence="3" id="KW-1185">Reference proteome</keyword>
<dbReference type="PANTHER" id="PTHR13939:SF0">
    <property type="entry name" value="NMN AMIDOHYDROLASE-LIKE PROTEIN YFAY"/>
    <property type="match status" value="1"/>
</dbReference>
<sequence>MTETLETALTAGDAGAPRTAAILVIGNEILSGRTQDVNVRMIATKLAPAGIRVVEVRVVPDVEDEIVGAIHALTAKADYLFTTGGIGPTHDDITAAAVARAMGVALIRDPEAERRLTAYYPPEKLTPARLRMANVAEGATLIDNPVSIAPGFRIGKVHVMAGVPQIAAAMMDNIVPTLTGGAVTRAVTIAIDGAEGEIAQPLGEVQARHPQVEIGSYPAFRGGKPSVSLVLRGTDTTALDVAERDLLAVLSVMAVAVIGREAS</sequence>
<dbReference type="InterPro" id="IPR056596">
    <property type="entry name" value="FLAD1_M"/>
</dbReference>
<organism evidence="2 3">
    <name type="scientific">Tistrella arctica</name>
    <dbReference type="NCBI Taxonomy" id="3133430"/>
    <lineage>
        <taxon>Bacteria</taxon>
        <taxon>Pseudomonadati</taxon>
        <taxon>Pseudomonadota</taxon>
        <taxon>Alphaproteobacteria</taxon>
        <taxon>Geminicoccales</taxon>
        <taxon>Geminicoccaceae</taxon>
        <taxon>Tistrella</taxon>
    </lineage>
</organism>
<dbReference type="SUPFAM" id="SSF53218">
    <property type="entry name" value="Molybdenum cofactor biosynthesis proteins"/>
    <property type="match status" value="1"/>
</dbReference>
<dbReference type="InterPro" id="IPR050101">
    <property type="entry name" value="CinA"/>
</dbReference>
<evidence type="ECO:0000259" key="1">
    <source>
        <dbReference type="SMART" id="SM00852"/>
    </source>
</evidence>
<evidence type="ECO:0000313" key="2">
    <source>
        <dbReference type="EMBL" id="MEN2986796.1"/>
    </source>
</evidence>
<dbReference type="Pfam" id="PF24102">
    <property type="entry name" value="FLAD1_M"/>
    <property type="match status" value="1"/>
</dbReference>
<name>A0ABU9YDK4_9PROT</name>